<dbReference type="Proteomes" id="UP000309340">
    <property type="component" value="Unassembled WGS sequence"/>
</dbReference>
<keyword evidence="2" id="KW-1185">Reference proteome</keyword>
<sequence>MDGPLFFPQHEIVGTQDKYSTLAVAVTTSAISINGTASSPGAALKQTALVCVGRPFPIPQPVGFGSYKKQRLMFFSLWNSYFRTHLDDVIDQASVTAAQYTFLPVLCRRQVREGKITFLLFGVVLEQKTDGTFRRRGSVPPSGVSGDDGLLQRLGKLRPKMLFLV</sequence>
<proteinExistence type="predicted"/>
<accession>A0A4V5NHB9</accession>
<dbReference type="AlphaFoldDB" id="A0A4V5NHB9"/>
<name>A0A4V5NHB9_9PEZI</name>
<evidence type="ECO:0000313" key="2">
    <source>
        <dbReference type="Proteomes" id="UP000309340"/>
    </source>
</evidence>
<organism evidence="1 2">
    <name type="scientific">Friedmanniomyces simplex</name>
    <dbReference type="NCBI Taxonomy" id="329884"/>
    <lineage>
        <taxon>Eukaryota</taxon>
        <taxon>Fungi</taxon>
        <taxon>Dikarya</taxon>
        <taxon>Ascomycota</taxon>
        <taxon>Pezizomycotina</taxon>
        <taxon>Dothideomycetes</taxon>
        <taxon>Dothideomycetidae</taxon>
        <taxon>Mycosphaerellales</taxon>
        <taxon>Teratosphaeriaceae</taxon>
        <taxon>Friedmanniomyces</taxon>
    </lineage>
</organism>
<gene>
    <name evidence="1" type="ORF">B0A55_03631</name>
</gene>
<reference evidence="1 2" key="1">
    <citation type="submission" date="2017-03" db="EMBL/GenBank/DDBJ databases">
        <title>Genomes of endolithic fungi from Antarctica.</title>
        <authorList>
            <person name="Coleine C."/>
            <person name="Masonjones S."/>
            <person name="Stajich J.E."/>
        </authorList>
    </citation>
    <scope>NUCLEOTIDE SEQUENCE [LARGE SCALE GENOMIC DNA]</scope>
    <source>
        <strain evidence="1 2">CCFEE 5184</strain>
    </source>
</reference>
<comment type="caution">
    <text evidence="1">The sequence shown here is derived from an EMBL/GenBank/DDBJ whole genome shotgun (WGS) entry which is preliminary data.</text>
</comment>
<dbReference type="EMBL" id="NAJQ01000115">
    <property type="protein sequence ID" value="TKA78339.1"/>
    <property type="molecule type" value="Genomic_DNA"/>
</dbReference>
<evidence type="ECO:0000313" key="1">
    <source>
        <dbReference type="EMBL" id="TKA78339.1"/>
    </source>
</evidence>
<protein>
    <submittedName>
        <fullName evidence="1">Uncharacterized protein</fullName>
    </submittedName>
</protein>